<dbReference type="EMBL" id="LSSM01006942">
    <property type="protein sequence ID" value="OMJ09716.1"/>
    <property type="molecule type" value="Genomic_DNA"/>
</dbReference>
<keyword evidence="4" id="KW-1185">Reference proteome</keyword>
<keyword evidence="1" id="KW-0175">Coiled coil</keyword>
<gene>
    <name evidence="3" type="ORF">AYI69_g10546</name>
</gene>
<dbReference type="OrthoDB" id="5549316at2759"/>
<organism evidence="3 4">
    <name type="scientific">Smittium culicis</name>
    <dbReference type="NCBI Taxonomy" id="133412"/>
    <lineage>
        <taxon>Eukaryota</taxon>
        <taxon>Fungi</taxon>
        <taxon>Fungi incertae sedis</taxon>
        <taxon>Zoopagomycota</taxon>
        <taxon>Kickxellomycotina</taxon>
        <taxon>Harpellomycetes</taxon>
        <taxon>Harpellales</taxon>
        <taxon>Legeriomycetaceae</taxon>
        <taxon>Smittium</taxon>
    </lineage>
</organism>
<evidence type="ECO:0000313" key="3">
    <source>
        <dbReference type="EMBL" id="OMJ09716.1"/>
    </source>
</evidence>
<proteinExistence type="predicted"/>
<feature type="compositionally biased region" description="Polar residues" evidence="2">
    <location>
        <begin position="35"/>
        <end position="50"/>
    </location>
</feature>
<dbReference type="Proteomes" id="UP000187429">
    <property type="component" value="Unassembled WGS sequence"/>
</dbReference>
<feature type="compositionally biased region" description="Polar residues" evidence="2">
    <location>
        <begin position="61"/>
        <end position="77"/>
    </location>
</feature>
<comment type="caution">
    <text evidence="3">The sequence shown here is derived from an EMBL/GenBank/DDBJ whole genome shotgun (WGS) entry which is preliminary data.</text>
</comment>
<evidence type="ECO:0000256" key="2">
    <source>
        <dbReference type="SAM" id="MobiDB-lite"/>
    </source>
</evidence>
<feature type="region of interest" description="Disordered" evidence="2">
    <location>
        <begin position="1"/>
        <end position="77"/>
    </location>
</feature>
<accession>A0A1R1X4Z1</accession>
<protein>
    <submittedName>
        <fullName evidence="3">Uncharacterized protein</fullName>
    </submittedName>
</protein>
<evidence type="ECO:0000313" key="4">
    <source>
        <dbReference type="Proteomes" id="UP000187429"/>
    </source>
</evidence>
<reference evidence="4" key="1">
    <citation type="submission" date="2017-01" db="EMBL/GenBank/DDBJ databases">
        <authorList>
            <person name="Wang Y."/>
            <person name="White M."/>
            <person name="Kvist S."/>
            <person name="Moncalvo J.-M."/>
        </authorList>
    </citation>
    <scope>NUCLEOTIDE SEQUENCE [LARGE SCALE GENOMIC DNA]</scope>
    <source>
        <strain evidence="4">ID-206-W2</strain>
    </source>
</reference>
<evidence type="ECO:0000256" key="1">
    <source>
        <dbReference type="SAM" id="Coils"/>
    </source>
</evidence>
<feature type="coiled-coil region" evidence="1">
    <location>
        <begin position="152"/>
        <end position="179"/>
    </location>
</feature>
<name>A0A1R1X4Z1_9FUNG</name>
<dbReference type="AlphaFoldDB" id="A0A1R1X4Z1"/>
<dbReference type="Gene3D" id="6.10.140.1020">
    <property type="match status" value="1"/>
</dbReference>
<sequence length="320" mass="36547">MKKRKQDYTSTPFKSPLRQLPKLEDTKQAPKTLPTKLTSRNNPVNINSPLHNVYRPKSEVNHTNSDLQKSLDNLPNTQKYTSNEVTEFSTPLSKCVSNTNSTLRVNKSAPRFKLNFNTPKNSKLLPNSRNYDFMKNTSSTYEPLSIGNSSNKASLLIKKQQIVQEIKRIKDEISLLQTAITVSKKENGAEVVDLIEKWKNICIDSSEQLYKLIEPALISSSNLYVQKLTYCLFSRNESRKESDMTAYSRNQNLNVYTNHESIADRCDYNENNEYSSTYSNINGPQGLQKQDSTCSTGSNEDMYCQMLKSFGIDYKKLGLR</sequence>